<dbReference type="PANTHER" id="PTHR43646:SF2">
    <property type="entry name" value="GLYCOSYLTRANSFERASE 2-LIKE DOMAIN-CONTAINING PROTEIN"/>
    <property type="match status" value="1"/>
</dbReference>
<dbReference type="SUPFAM" id="SSF53448">
    <property type="entry name" value="Nucleotide-diphospho-sugar transferases"/>
    <property type="match status" value="1"/>
</dbReference>
<evidence type="ECO:0000313" key="6">
    <source>
        <dbReference type="EMBL" id="NMH96125.1"/>
    </source>
</evidence>
<evidence type="ECO:0000256" key="1">
    <source>
        <dbReference type="ARBA" id="ARBA00004236"/>
    </source>
</evidence>
<evidence type="ECO:0000256" key="4">
    <source>
        <dbReference type="ARBA" id="ARBA00022679"/>
    </source>
</evidence>
<keyword evidence="3" id="KW-0328">Glycosyltransferase</keyword>
<accession>A0ABX1S3L1</accession>
<evidence type="ECO:0000313" key="7">
    <source>
        <dbReference type="Proteomes" id="UP000820669"/>
    </source>
</evidence>
<dbReference type="Gene3D" id="3.90.550.10">
    <property type="entry name" value="Spore Coat Polysaccharide Biosynthesis Protein SpsA, Chain A"/>
    <property type="match status" value="2"/>
</dbReference>
<organism evidence="6 7">
    <name type="scientific">Pseudonocardia acidicola</name>
    <dbReference type="NCBI Taxonomy" id="2724939"/>
    <lineage>
        <taxon>Bacteria</taxon>
        <taxon>Bacillati</taxon>
        <taxon>Actinomycetota</taxon>
        <taxon>Actinomycetes</taxon>
        <taxon>Pseudonocardiales</taxon>
        <taxon>Pseudonocardiaceae</taxon>
        <taxon>Pseudonocardia</taxon>
    </lineage>
</organism>
<name>A0ABX1S3L1_9PSEU</name>
<evidence type="ECO:0000256" key="3">
    <source>
        <dbReference type="ARBA" id="ARBA00022676"/>
    </source>
</evidence>
<evidence type="ECO:0000256" key="2">
    <source>
        <dbReference type="ARBA" id="ARBA00022475"/>
    </source>
</evidence>
<dbReference type="InterPro" id="IPR029044">
    <property type="entry name" value="Nucleotide-diphossugar_trans"/>
</dbReference>
<sequence length="327" mass="33805">MISAVGVVIPARNEQDRITECLRSVRAALRQLPPATHRAVTVILDRCTDDTPARVAAALDDWPEAAAVHLGPGLAPAVTGAPARVENCRCGLGGGAVTGHVAALPVDGAASAVPPRDSAPVGVLAAAPGPAPTALAAPDPGPACPAASGVPSWRRPTGVGWIRDVGVRHLLGRLRGHAAETIWLLSTDADTRVPRDWATAHLWHAAGGAHGVAGLADLHAPARLSADVLERYEALVAEGLHDGWHDHVYAANLGFRADAYLAVGGFPVEGHGEEHGLWRRMAAAGYRLVAPTEVRVRTSARIRGRATGGLADLLRSMHRPAQGCGGA</sequence>
<comment type="caution">
    <text evidence="6">The sequence shown here is derived from an EMBL/GenBank/DDBJ whole genome shotgun (WGS) entry which is preliminary data.</text>
</comment>
<keyword evidence="4" id="KW-0808">Transferase</keyword>
<reference evidence="6 7" key="1">
    <citation type="submission" date="2020-04" db="EMBL/GenBank/DDBJ databases">
        <authorList>
            <person name="Klaysubun C."/>
            <person name="Duangmal K."/>
            <person name="Lipun K."/>
        </authorList>
    </citation>
    <scope>NUCLEOTIDE SEQUENCE [LARGE SCALE GENOMIC DNA]</scope>
    <source>
        <strain evidence="6 7">K10HN5</strain>
    </source>
</reference>
<keyword evidence="5" id="KW-0472">Membrane</keyword>
<evidence type="ECO:0008006" key="8">
    <source>
        <dbReference type="Google" id="ProtNLM"/>
    </source>
</evidence>
<comment type="subcellular location">
    <subcellularLocation>
        <location evidence="1">Cell membrane</location>
    </subcellularLocation>
</comment>
<gene>
    <name evidence="6" type="ORF">HF526_02105</name>
</gene>
<dbReference type="RefSeq" id="WP_169379473.1">
    <property type="nucleotide sequence ID" value="NZ_JAAXLA010000002.1"/>
</dbReference>
<keyword evidence="7" id="KW-1185">Reference proteome</keyword>
<dbReference type="EMBL" id="JAAXLA010000002">
    <property type="protein sequence ID" value="NMH96125.1"/>
    <property type="molecule type" value="Genomic_DNA"/>
</dbReference>
<proteinExistence type="predicted"/>
<keyword evidence="2" id="KW-1003">Cell membrane</keyword>
<protein>
    <recommendedName>
        <fullName evidence="8">Glycosyl transferase family 2</fullName>
    </recommendedName>
</protein>
<evidence type="ECO:0000256" key="5">
    <source>
        <dbReference type="ARBA" id="ARBA00023136"/>
    </source>
</evidence>
<dbReference type="Proteomes" id="UP000820669">
    <property type="component" value="Unassembled WGS sequence"/>
</dbReference>
<dbReference type="PANTHER" id="PTHR43646">
    <property type="entry name" value="GLYCOSYLTRANSFERASE"/>
    <property type="match status" value="1"/>
</dbReference>